<keyword evidence="2" id="KW-1185">Reference proteome</keyword>
<evidence type="ECO:0000313" key="1">
    <source>
        <dbReference type="EMBL" id="KAB2344857.1"/>
    </source>
</evidence>
<protein>
    <submittedName>
        <fullName evidence="1">Uncharacterized protein</fullName>
    </submittedName>
</protein>
<sequence length="123" mass="13558">MRALAYRRQTYPNLTVHDDLTALSPLPEPRRTRTFEQLCGALRTNDQPTAELLLDALLGTGRHLPGDLVKMATDLGCPSCGATRLVFQHPDLEAPAEAGVYRCNTIHAYGPISVTREYTAVRP</sequence>
<dbReference type="Proteomes" id="UP000468735">
    <property type="component" value="Unassembled WGS sequence"/>
</dbReference>
<dbReference type="AlphaFoldDB" id="A0A6H9YI28"/>
<comment type="caution">
    <text evidence="1">The sequence shown here is derived from an EMBL/GenBank/DDBJ whole genome shotgun (WGS) entry which is preliminary data.</text>
</comment>
<name>A0A6H9YI28_9ACTN</name>
<gene>
    <name evidence="1" type="ORF">F8566_30155</name>
</gene>
<reference evidence="1 2" key="1">
    <citation type="submission" date="2019-09" db="EMBL/GenBank/DDBJ databases">
        <title>Actinomadura physcomitrii sp. nov., a novel actinomycete isolated from moss [Physcomitrium sphaericum (Ludw) Fuernr].</title>
        <authorList>
            <person name="Zhuang X."/>
            <person name="Liu C."/>
        </authorList>
    </citation>
    <scope>NUCLEOTIDE SEQUENCE [LARGE SCALE GENOMIC DNA]</scope>
    <source>
        <strain evidence="1 2">HMC1</strain>
    </source>
</reference>
<proteinExistence type="predicted"/>
<dbReference type="EMBL" id="WBMT01000015">
    <property type="protein sequence ID" value="KAB2344857.1"/>
    <property type="molecule type" value="Genomic_DNA"/>
</dbReference>
<organism evidence="1 2">
    <name type="scientific">Actinomadura rudentiformis</name>
    <dbReference type="NCBI Taxonomy" id="359158"/>
    <lineage>
        <taxon>Bacteria</taxon>
        <taxon>Bacillati</taxon>
        <taxon>Actinomycetota</taxon>
        <taxon>Actinomycetes</taxon>
        <taxon>Streptosporangiales</taxon>
        <taxon>Thermomonosporaceae</taxon>
        <taxon>Actinomadura</taxon>
    </lineage>
</organism>
<accession>A0A6H9YI28</accession>
<dbReference type="RefSeq" id="WP_151565225.1">
    <property type="nucleotide sequence ID" value="NZ_WBMT01000015.1"/>
</dbReference>
<evidence type="ECO:0000313" key="2">
    <source>
        <dbReference type="Proteomes" id="UP000468735"/>
    </source>
</evidence>
<dbReference type="OrthoDB" id="5966662at2"/>